<evidence type="ECO:0000313" key="7">
    <source>
        <dbReference type="EMBL" id="EDW29373.1"/>
    </source>
</evidence>
<keyword evidence="3" id="KW-0732">Signal</keyword>
<dbReference type="SMR" id="B4G809"/>
<evidence type="ECO:0000313" key="8">
    <source>
        <dbReference type="Proteomes" id="UP000008744"/>
    </source>
</evidence>
<evidence type="ECO:0000256" key="4">
    <source>
        <dbReference type="ARBA" id="ARBA00022734"/>
    </source>
</evidence>
<dbReference type="Gene3D" id="3.10.100.10">
    <property type="entry name" value="Mannose-Binding Protein A, subunit A"/>
    <property type="match status" value="1"/>
</dbReference>
<sequence>MWKRSLKVIVALVLSLMFTVSLVKIVLLIWTSYPAWLQRYTDAERPLPTVEEWLDSEQLSAYKKLFRDKASTFVLESQNEDLQCGSAMKILLRHLDSHDSNQNADILSKLAQLDEKLEAQGQKLQHLEIELSSRRTSMEETTRNRNNFRKIGTKYYHIEDSQKMTWYRALDKCHKMGGHLANVQSAEELQALSRMLKGQQYYWIDLTDEETYGVFVSSTTGMNGTFFNWDTSMNRYLTTTSSCVALQTNFGEPMDNTDKMQCLGCRSEMYFICEASSDDNVN</sequence>
<accession>B4G809</accession>
<dbReference type="InterPro" id="IPR016187">
    <property type="entry name" value="CTDL_fold"/>
</dbReference>
<name>B4G809_DROPE</name>
<gene>
    <name evidence="7" type="primary">Dper\GL19670</name>
    <name evidence="7" type="ORF">Dper_GL19670</name>
</gene>
<keyword evidence="5" id="KW-0812">Transmembrane</keyword>
<keyword evidence="4" id="KW-0430">Lectin</keyword>
<dbReference type="PROSITE" id="PS50041">
    <property type="entry name" value="C_TYPE_LECTIN_2"/>
    <property type="match status" value="1"/>
</dbReference>
<dbReference type="GO" id="GO:0030246">
    <property type="term" value="F:carbohydrate binding"/>
    <property type="evidence" value="ECO:0007669"/>
    <property type="project" value="UniProtKB-KW"/>
</dbReference>
<dbReference type="Pfam" id="PF00059">
    <property type="entry name" value="Lectin_C"/>
    <property type="match status" value="1"/>
</dbReference>
<dbReference type="GO" id="GO:0008083">
    <property type="term" value="F:growth factor activity"/>
    <property type="evidence" value="ECO:0007669"/>
    <property type="project" value="TreeGrafter"/>
</dbReference>
<evidence type="ECO:0000256" key="1">
    <source>
        <dbReference type="ARBA" id="ARBA00004613"/>
    </source>
</evidence>
<dbReference type="InterPro" id="IPR051663">
    <property type="entry name" value="CLec_Tetranectin-domain"/>
</dbReference>
<dbReference type="SUPFAM" id="SSF56436">
    <property type="entry name" value="C-type lectin-like"/>
    <property type="match status" value="1"/>
</dbReference>
<dbReference type="InterPro" id="IPR016186">
    <property type="entry name" value="C-type_lectin-like/link_sf"/>
</dbReference>
<dbReference type="OMA" id="DANFWIC"/>
<proteinExistence type="predicted"/>
<dbReference type="SMART" id="SM00034">
    <property type="entry name" value="CLECT"/>
    <property type="match status" value="1"/>
</dbReference>
<dbReference type="GO" id="GO:0005615">
    <property type="term" value="C:extracellular space"/>
    <property type="evidence" value="ECO:0007669"/>
    <property type="project" value="TreeGrafter"/>
</dbReference>
<dbReference type="PANTHER" id="PTHR22799:SF1">
    <property type="entry name" value="C-TYPE LECTIN DOMAIN FAMILY 11 MEMBER A"/>
    <property type="match status" value="1"/>
</dbReference>
<evidence type="ECO:0000256" key="2">
    <source>
        <dbReference type="ARBA" id="ARBA00022525"/>
    </source>
</evidence>
<dbReference type="AlphaFoldDB" id="B4G809"/>
<organism evidence="8">
    <name type="scientific">Drosophila persimilis</name>
    <name type="common">Fruit fly</name>
    <dbReference type="NCBI Taxonomy" id="7234"/>
    <lineage>
        <taxon>Eukaryota</taxon>
        <taxon>Metazoa</taxon>
        <taxon>Ecdysozoa</taxon>
        <taxon>Arthropoda</taxon>
        <taxon>Hexapoda</taxon>
        <taxon>Insecta</taxon>
        <taxon>Pterygota</taxon>
        <taxon>Neoptera</taxon>
        <taxon>Endopterygota</taxon>
        <taxon>Diptera</taxon>
        <taxon>Brachycera</taxon>
        <taxon>Muscomorpha</taxon>
        <taxon>Ephydroidea</taxon>
        <taxon>Drosophilidae</taxon>
        <taxon>Drosophila</taxon>
        <taxon>Sophophora</taxon>
    </lineage>
</organism>
<protein>
    <submittedName>
        <fullName evidence="7">GL19670</fullName>
    </submittedName>
</protein>
<dbReference type="HOGENOM" id="CLU_049894_13_0_1"/>
<reference evidence="7 8" key="1">
    <citation type="journal article" date="2007" name="Nature">
        <title>Evolution of genes and genomes on the Drosophila phylogeny.</title>
        <authorList>
            <consortium name="Drosophila 12 Genomes Consortium"/>
            <person name="Clark A.G."/>
            <person name="Eisen M.B."/>
            <person name="Smith D.R."/>
            <person name="Bergman C.M."/>
            <person name="Oliver B."/>
            <person name="Markow T.A."/>
            <person name="Kaufman T.C."/>
            <person name="Kellis M."/>
            <person name="Gelbart W."/>
            <person name="Iyer V.N."/>
            <person name="Pollard D.A."/>
            <person name="Sackton T.B."/>
            <person name="Larracuente A.M."/>
            <person name="Singh N.D."/>
            <person name="Abad J.P."/>
            <person name="Abt D.N."/>
            <person name="Adryan B."/>
            <person name="Aguade M."/>
            <person name="Akashi H."/>
            <person name="Anderson W.W."/>
            <person name="Aquadro C.F."/>
            <person name="Ardell D.H."/>
            <person name="Arguello R."/>
            <person name="Artieri C.G."/>
            <person name="Barbash D.A."/>
            <person name="Barker D."/>
            <person name="Barsanti P."/>
            <person name="Batterham P."/>
            <person name="Batzoglou S."/>
            <person name="Begun D."/>
            <person name="Bhutkar A."/>
            <person name="Blanco E."/>
            <person name="Bosak S.A."/>
            <person name="Bradley R.K."/>
            <person name="Brand A.D."/>
            <person name="Brent M.R."/>
            <person name="Brooks A.N."/>
            <person name="Brown R.H."/>
            <person name="Butlin R.K."/>
            <person name="Caggese C."/>
            <person name="Calvi B.R."/>
            <person name="Bernardo de Carvalho A."/>
            <person name="Caspi A."/>
            <person name="Castrezana S."/>
            <person name="Celniker S.E."/>
            <person name="Chang J.L."/>
            <person name="Chapple C."/>
            <person name="Chatterji S."/>
            <person name="Chinwalla A."/>
            <person name="Civetta A."/>
            <person name="Clifton S.W."/>
            <person name="Comeron J.M."/>
            <person name="Costello J.C."/>
            <person name="Coyne J.A."/>
            <person name="Daub J."/>
            <person name="David R.G."/>
            <person name="Delcher A.L."/>
            <person name="Delehaunty K."/>
            <person name="Do C.B."/>
            <person name="Ebling H."/>
            <person name="Edwards K."/>
            <person name="Eickbush T."/>
            <person name="Evans J.D."/>
            <person name="Filipski A."/>
            <person name="Findeiss S."/>
            <person name="Freyhult E."/>
            <person name="Fulton L."/>
            <person name="Fulton R."/>
            <person name="Garcia A.C."/>
            <person name="Gardiner A."/>
            <person name="Garfield D.A."/>
            <person name="Garvin B.E."/>
            <person name="Gibson G."/>
            <person name="Gilbert D."/>
            <person name="Gnerre S."/>
            <person name="Godfrey J."/>
            <person name="Good R."/>
            <person name="Gotea V."/>
            <person name="Gravely B."/>
            <person name="Greenberg A.J."/>
            <person name="Griffiths-Jones S."/>
            <person name="Gross S."/>
            <person name="Guigo R."/>
            <person name="Gustafson E.A."/>
            <person name="Haerty W."/>
            <person name="Hahn M.W."/>
            <person name="Halligan D.L."/>
            <person name="Halpern A.L."/>
            <person name="Halter G.M."/>
            <person name="Han M.V."/>
            <person name="Heger A."/>
            <person name="Hillier L."/>
            <person name="Hinrichs A.S."/>
            <person name="Holmes I."/>
            <person name="Hoskins R.A."/>
            <person name="Hubisz M.J."/>
            <person name="Hultmark D."/>
            <person name="Huntley M.A."/>
            <person name="Jaffe D.B."/>
            <person name="Jagadeeshan S."/>
            <person name="Jeck W.R."/>
            <person name="Johnson J."/>
            <person name="Jones C.D."/>
            <person name="Jordan W.C."/>
            <person name="Karpen G.H."/>
            <person name="Kataoka E."/>
            <person name="Keightley P.D."/>
            <person name="Kheradpour P."/>
            <person name="Kirkness E.F."/>
            <person name="Koerich L.B."/>
            <person name="Kristiansen K."/>
            <person name="Kudrna D."/>
            <person name="Kulathinal R.J."/>
            <person name="Kumar S."/>
            <person name="Kwok R."/>
            <person name="Lander E."/>
            <person name="Langley C.H."/>
            <person name="Lapoint R."/>
            <person name="Lazzaro B.P."/>
            <person name="Lee S.J."/>
            <person name="Levesque L."/>
            <person name="Li R."/>
            <person name="Lin C.F."/>
            <person name="Lin M.F."/>
            <person name="Lindblad-Toh K."/>
            <person name="Llopart A."/>
            <person name="Long M."/>
            <person name="Low L."/>
            <person name="Lozovsky E."/>
            <person name="Lu J."/>
            <person name="Luo M."/>
            <person name="Machado C.A."/>
            <person name="Makalowski W."/>
            <person name="Marzo M."/>
            <person name="Matsuda M."/>
            <person name="Matzkin L."/>
            <person name="McAllister B."/>
            <person name="McBride C.S."/>
            <person name="McKernan B."/>
            <person name="McKernan K."/>
            <person name="Mendez-Lago M."/>
            <person name="Minx P."/>
            <person name="Mollenhauer M.U."/>
            <person name="Montooth K."/>
            <person name="Mount S.M."/>
            <person name="Mu X."/>
            <person name="Myers E."/>
            <person name="Negre B."/>
            <person name="Newfeld S."/>
            <person name="Nielsen R."/>
            <person name="Noor M.A."/>
            <person name="O'Grady P."/>
            <person name="Pachter L."/>
            <person name="Papaceit M."/>
            <person name="Parisi M.J."/>
            <person name="Parisi M."/>
            <person name="Parts L."/>
            <person name="Pedersen J.S."/>
            <person name="Pesole G."/>
            <person name="Phillippy A.M."/>
            <person name="Ponting C.P."/>
            <person name="Pop M."/>
            <person name="Porcelli D."/>
            <person name="Powell J.R."/>
            <person name="Prohaska S."/>
            <person name="Pruitt K."/>
            <person name="Puig M."/>
            <person name="Quesneville H."/>
            <person name="Ram K.R."/>
            <person name="Rand D."/>
            <person name="Rasmussen M.D."/>
            <person name="Reed L.K."/>
            <person name="Reenan R."/>
            <person name="Reily A."/>
            <person name="Remington K.A."/>
            <person name="Rieger T.T."/>
            <person name="Ritchie M.G."/>
            <person name="Robin C."/>
            <person name="Rogers Y.H."/>
            <person name="Rohde C."/>
            <person name="Rozas J."/>
            <person name="Rubenfield M.J."/>
            <person name="Ruiz A."/>
            <person name="Russo S."/>
            <person name="Salzberg S.L."/>
            <person name="Sanchez-Gracia A."/>
            <person name="Saranga D.J."/>
            <person name="Sato H."/>
            <person name="Schaeffer S.W."/>
            <person name="Schatz M.C."/>
            <person name="Schlenke T."/>
            <person name="Schwartz R."/>
            <person name="Segarra C."/>
            <person name="Singh R.S."/>
            <person name="Sirot L."/>
            <person name="Sirota M."/>
            <person name="Sisneros N.B."/>
            <person name="Smith C.D."/>
            <person name="Smith T.F."/>
            <person name="Spieth J."/>
            <person name="Stage D.E."/>
            <person name="Stark A."/>
            <person name="Stephan W."/>
            <person name="Strausberg R.L."/>
            <person name="Strempel S."/>
            <person name="Sturgill D."/>
            <person name="Sutton G."/>
            <person name="Sutton G.G."/>
            <person name="Tao W."/>
            <person name="Teichmann S."/>
            <person name="Tobari Y.N."/>
            <person name="Tomimura Y."/>
            <person name="Tsolas J.M."/>
            <person name="Valente V.L."/>
            <person name="Venter E."/>
            <person name="Venter J.C."/>
            <person name="Vicario S."/>
            <person name="Vieira F.G."/>
            <person name="Vilella A.J."/>
            <person name="Villasante A."/>
            <person name="Walenz B."/>
            <person name="Wang J."/>
            <person name="Wasserman M."/>
            <person name="Watts T."/>
            <person name="Wilson D."/>
            <person name="Wilson R.K."/>
            <person name="Wing R.A."/>
            <person name="Wolfner M.F."/>
            <person name="Wong A."/>
            <person name="Wong G.K."/>
            <person name="Wu C.I."/>
            <person name="Wu G."/>
            <person name="Yamamoto D."/>
            <person name="Yang H.P."/>
            <person name="Yang S.P."/>
            <person name="Yorke J.A."/>
            <person name="Yoshida K."/>
            <person name="Zdobnov E."/>
            <person name="Zhang P."/>
            <person name="Zhang Y."/>
            <person name="Zimin A.V."/>
            <person name="Baldwin J."/>
            <person name="Abdouelleil A."/>
            <person name="Abdulkadir J."/>
            <person name="Abebe A."/>
            <person name="Abera B."/>
            <person name="Abreu J."/>
            <person name="Acer S.C."/>
            <person name="Aftuck L."/>
            <person name="Alexander A."/>
            <person name="An P."/>
            <person name="Anderson E."/>
            <person name="Anderson S."/>
            <person name="Arachi H."/>
            <person name="Azer M."/>
            <person name="Bachantsang P."/>
            <person name="Barry A."/>
            <person name="Bayul T."/>
            <person name="Berlin A."/>
            <person name="Bessette D."/>
            <person name="Bloom T."/>
            <person name="Blye J."/>
            <person name="Boguslavskiy L."/>
            <person name="Bonnet C."/>
            <person name="Boukhgalter B."/>
            <person name="Bourzgui I."/>
            <person name="Brown A."/>
            <person name="Cahill P."/>
            <person name="Channer S."/>
            <person name="Cheshatsang Y."/>
            <person name="Chuda L."/>
            <person name="Citroen M."/>
            <person name="Collymore A."/>
            <person name="Cooke P."/>
            <person name="Costello M."/>
            <person name="D'Aco K."/>
            <person name="Daza R."/>
            <person name="De Haan G."/>
            <person name="DeGray S."/>
            <person name="DeMaso C."/>
            <person name="Dhargay N."/>
            <person name="Dooley K."/>
            <person name="Dooley E."/>
            <person name="Doricent M."/>
            <person name="Dorje P."/>
            <person name="Dorjee K."/>
            <person name="Dupes A."/>
            <person name="Elong R."/>
            <person name="Falk J."/>
            <person name="Farina A."/>
            <person name="Faro S."/>
            <person name="Ferguson D."/>
            <person name="Fisher S."/>
            <person name="Foley C.D."/>
            <person name="Franke A."/>
            <person name="Friedrich D."/>
            <person name="Gadbois L."/>
            <person name="Gearin G."/>
            <person name="Gearin C.R."/>
            <person name="Giannoukos G."/>
            <person name="Goode T."/>
            <person name="Graham J."/>
            <person name="Grandbois E."/>
            <person name="Grewal S."/>
            <person name="Gyaltsen K."/>
            <person name="Hafez N."/>
            <person name="Hagos B."/>
            <person name="Hall J."/>
            <person name="Henson C."/>
            <person name="Hollinger A."/>
            <person name="Honan T."/>
            <person name="Huard M.D."/>
            <person name="Hughes L."/>
            <person name="Hurhula B."/>
            <person name="Husby M.E."/>
            <person name="Kamat A."/>
            <person name="Kanga B."/>
            <person name="Kashin S."/>
            <person name="Khazanovich D."/>
            <person name="Kisner P."/>
            <person name="Lance K."/>
            <person name="Lara M."/>
            <person name="Lee W."/>
            <person name="Lennon N."/>
            <person name="Letendre F."/>
            <person name="LeVine R."/>
            <person name="Lipovsky A."/>
            <person name="Liu X."/>
            <person name="Liu J."/>
            <person name="Liu S."/>
            <person name="Lokyitsang T."/>
            <person name="Lokyitsang Y."/>
            <person name="Lubonja R."/>
            <person name="Lui A."/>
            <person name="MacDonald P."/>
            <person name="Magnisalis V."/>
            <person name="Maru K."/>
            <person name="Matthews C."/>
            <person name="McCusker W."/>
            <person name="McDonough S."/>
            <person name="Mehta T."/>
            <person name="Meldrim J."/>
            <person name="Meneus L."/>
            <person name="Mihai O."/>
            <person name="Mihalev A."/>
            <person name="Mihova T."/>
            <person name="Mittelman R."/>
            <person name="Mlenga V."/>
            <person name="Montmayeur A."/>
            <person name="Mulrain L."/>
            <person name="Navidi A."/>
            <person name="Naylor J."/>
            <person name="Negash T."/>
            <person name="Nguyen T."/>
            <person name="Nguyen N."/>
            <person name="Nicol R."/>
            <person name="Norbu C."/>
            <person name="Norbu N."/>
            <person name="Novod N."/>
            <person name="O'Neill B."/>
            <person name="Osman S."/>
            <person name="Markiewicz E."/>
            <person name="Oyono O.L."/>
            <person name="Patti C."/>
            <person name="Phunkhang P."/>
            <person name="Pierre F."/>
            <person name="Priest M."/>
            <person name="Raghuraman S."/>
            <person name="Rege F."/>
            <person name="Reyes R."/>
            <person name="Rise C."/>
            <person name="Rogov P."/>
            <person name="Ross K."/>
            <person name="Ryan E."/>
            <person name="Settipalli S."/>
            <person name="Shea T."/>
            <person name="Sherpa N."/>
            <person name="Shi L."/>
            <person name="Shih D."/>
            <person name="Sparrow T."/>
            <person name="Spaulding J."/>
            <person name="Stalker J."/>
            <person name="Stange-Thomann N."/>
            <person name="Stavropoulos S."/>
            <person name="Stone C."/>
            <person name="Strader C."/>
            <person name="Tesfaye S."/>
            <person name="Thomson T."/>
            <person name="Thoulutsang Y."/>
            <person name="Thoulutsang D."/>
            <person name="Topham K."/>
            <person name="Topping I."/>
            <person name="Tsamla T."/>
            <person name="Vassiliev H."/>
            <person name="Vo A."/>
            <person name="Wangchuk T."/>
            <person name="Wangdi T."/>
            <person name="Weiand M."/>
            <person name="Wilkinson J."/>
            <person name="Wilson A."/>
            <person name="Yadav S."/>
            <person name="Young G."/>
            <person name="Yu Q."/>
            <person name="Zembek L."/>
            <person name="Zhong D."/>
            <person name="Zimmer A."/>
            <person name="Zwirko Z."/>
            <person name="Jaffe D.B."/>
            <person name="Alvarez P."/>
            <person name="Brockman W."/>
            <person name="Butler J."/>
            <person name="Chin C."/>
            <person name="Gnerre S."/>
            <person name="Grabherr M."/>
            <person name="Kleber M."/>
            <person name="Mauceli E."/>
            <person name="MacCallum I."/>
        </authorList>
    </citation>
    <scope>NUCLEOTIDE SEQUENCE [LARGE SCALE GENOMIC DNA]</scope>
    <source>
        <strain evidence="8">MSH-3 / Tucson 14011-0111.49</strain>
    </source>
</reference>
<evidence type="ECO:0000259" key="6">
    <source>
        <dbReference type="PROSITE" id="PS50041"/>
    </source>
</evidence>
<evidence type="ECO:0000256" key="5">
    <source>
        <dbReference type="SAM" id="Phobius"/>
    </source>
</evidence>
<dbReference type="PANTHER" id="PTHR22799">
    <property type="entry name" value="TETRANECTIN-RELATED"/>
    <property type="match status" value="1"/>
</dbReference>
<feature type="transmembrane region" description="Helical" evidence="5">
    <location>
        <begin position="6"/>
        <end position="30"/>
    </location>
</feature>
<dbReference type="PhylomeDB" id="B4G809"/>
<dbReference type="OrthoDB" id="6057829at2759"/>
<feature type="domain" description="C-type lectin" evidence="6">
    <location>
        <begin position="151"/>
        <end position="274"/>
    </location>
</feature>
<keyword evidence="8" id="KW-1185">Reference proteome</keyword>
<comment type="subcellular location">
    <subcellularLocation>
        <location evidence="1">Secreted</location>
    </subcellularLocation>
</comment>
<dbReference type="CDD" id="cd00037">
    <property type="entry name" value="CLECT"/>
    <property type="match status" value="1"/>
</dbReference>
<keyword evidence="2" id="KW-0964">Secreted</keyword>
<dbReference type="STRING" id="7234.B4G809"/>
<dbReference type="EMBL" id="CH479180">
    <property type="protein sequence ID" value="EDW29373.1"/>
    <property type="molecule type" value="Genomic_DNA"/>
</dbReference>
<dbReference type="Proteomes" id="UP000008744">
    <property type="component" value="Unassembled WGS sequence"/>
</dbReference>
<keyword evidence="5" id="KW-0472">Membrane</keyword>
<evidence type="ECO:0000256" key="3">
    <source>
        <dbReference type="ARBA" id="ARBA00022729"/>
    </source>
</evidence>
<dbReference type="eggNOG" id="KOG4297">
    <property type="taxonomic scope" value="Eukaryota"/>
</dbReference>
<keyword evidence="5" id="KW-1133">Transmembrane helix</keyword>
<dbReference type="InterPro" id="IPR001304">
    <property type="entry name" value="C-type_lectin-like"/>
</dbReference>